<dbReference type="Proteomes" id="UP000512286">
    <property type="component" value="Chromosome"/>
</dbReference>
<evidence type="ECO:0000313" key="4">
    <source>
        <dbReference type="EMBL" id="QLY80763.1"/>
    </source>
</evidence>
<dbReference type="SUPFAM" id="SSF56317">
    <property type="entry name" value="Carbon-nitrogen hydrolase"/>
    <property type="match status" value="1"/>
</dbReference>
<name>A0A7D6ZRJ7_9CLOT</name>
<dbReference type="EC" id="3.5.1.53" evidence="4"/>
<dbReference type="Pfam" id="PF00795">
    <property type="entry name" value="CN_hydrolase"/>
    <property type="match status" value="1"/>
</dbReference>
<organism evidence="4 5">
    <name type="scientific">Clostridium intestinale</name>
    <dbReference type="NCBI Taxonomy" id="36845"/>
    <lineage>
        <taxon>Bacteria</taxon>
        <taxon>Bacillati</taxon>
        <taxon>Bacillota</taxon>
        <taxon>Clostridia</taxon>
        <taxon>Eubacteriales</taxon>
        <taxon>Clostridiaceae</taxon>
        <taxon>Clostridium</taxon>
    </lineage>
</organism>
<dbReference type="PROSITE" id="PS50263">
    <property type="entry name" value="CN_HYDROLASE"/>
    <property type="match status" value="1"/>
</dbReference>
<sequence>MRNVTVGATQMKCTDVVADNIKNGERLVREAVKKGANIVLLQELFENLYFCQKQVEDYFKLAKTLEDSDAVNHFKKLAKELQVVLPISFFEKKNNMYYNSLVVIDADGEVLGTYRKTHIPDGPGYNEKFYFSPGDTGFKVFKTKYGTIGIGICWDQWFPETARSLALMGAELIFYPTAIGSEPSKPEYDSRDHWQRVMQGHSAANIVPVIASNRIGTENIQDSQITFYGSSFITNEFGEKVVEANREEETVLTATFDLDKIAEERSFWGIFRDRRPSLYGTISTKDGSL</sequence>
<dbReference type="GO" id="GO:0033388">
    <property type="term" value="P:putrescine biosynthetic process from arginine"/>
    <property type="evidence" value="ECO:0007669"/>
    <property type="project" value="TreeGrafter"/>
</dbReference>
<dbReference type="InterPro" id="IPR036526">
    <property type="entry name" value="C-N_Hydrolase_sf"/>
</dbReference>
<dbReference type="PANTHER" id="PTHR43674">
    <property type="entry name" value="NITRILASE C965.09-RELATED"/>
    <property type="match status" value="1"/>
</dbReference>
<evidence type="ECO:0000256" key="2">
    <source>
        <dbReference type="ARBA" id="ARBA00034122"/>
    </source>
</evidence>
<protein>
    <submittedName>
        <fullName evidence="4">N-carbamoylputrescine amidase</fullName>
        <ecNumber evidence="4">3.5.1.53</ecNumber>
    </submittedName>
</protein>
<accession>A0A7D6ZRJ7</accession>
<comment type="similarity">
    <text evidence="2">Belongs to the carbon-nitrogen hydrolase superfamily.</text>
</comment>
<dbReference type="CDD" id="cd07573">
    <property type="entry name" value="CPA"/>
    <property type="match status" value="1"/>
</dbReference>
<dbReference type="Gene3D" id="3.60.110.10">
    <property type="entry name" value="Carbon-nitrogen hydrolase"/>
    <property type="match status" value="1"/>
</dbReference>
<proteinExistence type="inferred from homology"/>
<reference evidence="4 5" key="1">
    <citation type="submission" date="2020-07" db="EMBL/GenBank/DDBJ databases">
        <title>Electron transfer.</title>
        <authorList>
            <person name="Huang L."/>
            <person name="Liu X."/>
            <person name="Zhou S."/>
        </authorList>
    </citation>
    <scope>NUCLEOTIDE SEQUENCE [LARGE SCALE GENOMIC DNA]</scope>
    <source>
        <strain evidence="4 5">Lx1</strain>
    </source>
</reference>
<dbReference type="InterPro" id="IPR003010">
    <property type="entry name" value="C-N_Hydrolase"/>
</dbReference>
<evidence type="ECO:0000256" key="1">
    <source>
        <dbReference type="ARBA" id="ARBA00022801"/>
    </source>
</evidence>
<feature type="domain" description="CN hydrolase" evidence="3">
    <location>
        <begin position="4"/>
        <end position="258"/>
    </location>
</feature>
<keyword evidence="1 4" id="KW-0378">Hydrolase</keyword>
<evidence type="ECO:0000313" key="5">
    <source>
        <dbReference type="Proteomes" id="UP000512286"/>
    </source>
</evidence>
<dbReference type="InterPro" id="IPR017755">
    <property type="entry name" value="N-carbamoylputrescine_amidase"/>
</dbReference>
<dbReference type="EMBL" id="CP059378">
    <property type="protein sequence ID" value="QLY80763.1"/>
    <property type="molecule type" value="Genomic_DNA"/>
</dbReference>
<dbReference type="InterPro" id="IPR050345">
    <property type="entry name" value="Aliph_Amidase/BUP"/>
</dbReference>
<dbReference type="NCBIfam" id="TIGR03381">
    <property type="entry name" value="agmatine_aguB"/>
    <property type="match status" value="1"/>
</dbReference>
<dbReference type="PANTHER" id="PTHR43674:SF2">
    <property type="entry name" value="BETA-UREIDOPROPIONASE"/>
    <property type="match status" value="1"/>
</dbReference>
<evidence type="ECO:0000259" key="3">
    <source>
        <dbReference type="PROSITE" id="PS50263"/>
    </source>
</evidence>
<dbReference type="GO" id="GO:0050126">
    <property type="term" value="F:N-carbamoylputrescine amidase activity"/>
    <property type="evidence" value="ECO:0007669"/>
    <property type="project" value="UniProtKB-EC"/>
</dbReference>
<dbReference type="AlphaFoldDB" id="A0A7D6ZRJ7"/>
<gene>
    <name evidence="4" type="primary">aguB</name>
    <name evidence="4" type="ORF">HZF06_04010</name>
</gene>
<dbReference type="KEGG" id="cint:HZF06_04010"/>
<dbReference type="RefSeq" id="WP_181602534.1">
    <property type="nucleotide sequence ID" value="NZ_CP059378.1"/>
</dbReference>